<proteinExistence type="predicted"/>
<evidence type="ECO:0000313" key="2">
    <source>
        <dbReference type="Proteomes" id="UP000231843"/>
    </source>
</evidence>
<accession>A0A2N0A419</accession>
<name>A0A2N0A419_9LEPT</name>
<sequence length="418" mass="46987">MSLCVSCSSLLKREDYIPTKKEWSNGNPKSALDHFPSGEKGSLITVLEKAIIGLFTQEKDFSRLQDLAEENKSRLRFSASRELRSFFYSETPEGYYASEAEVIFLHILLGFYHAKKEQYEEALVEARYASNLLNGEWSAEGQFDDPNLRILLASLWIACGEWQEAKIDLRAALKLSPKSSWLRQYAFSDQSPKNIFLIFGGPGPEPFMDPETNLNFVRGLRKLGFKFTGERSELSWSDLDGNQDKLYLSPSTQNWYQRHLDRDNSIHEIIDDSKYFQLVTVSTTKQASILAGKVTGSILVGSVIVALGAGVAYLGVQANSAEIGGAGVIIAISGMKLAAEMIDRAIQTSKKEFAEDLDVSPNYRFVRFLPEYLWFGSSRSNLRFPKILDKRSGKQILQITSFGKIPVTIGFYPDTKED</sequence>
<protein>
    <recommendedName>
        <fullName evidence="3">Tetratricopeptide repeat protein</fullName>
    </recommendedName>
</protein>
<organism evidence="1 2">
    <name type="scientific">Leptospira neocaledonica</name>
    <dbReference type="NCBI Taxonomy" id="2023192"/>
    <lineage>
        <taxon>Bacteria</taxon>
        <taxon>Pseudomonadati</taxon>
        <taxon>Spirochaetota</taxon>
        <taxon>Spirochaetia</taxon>
        <taxon>Leptospirales</taxon>
        <taxon>Leptospiraceae</taxon>
        <taxon>Leptospira</taxon>
    </lineage>
</organism>
<dbReference type="Gene3D" id="1.25.40.10">
    <property type="entry name" value="Tetratricopeptide repeat domain"/>
    <property type="match status" value="1"/>
</dbReference>
<dbReference type="SUPFAM" id="SSF48452">
    <property type="entry name" value="TPR-like"/>
    <property type="match status" value="1"/>
</dbReference>
<dbReference type="Proteomes" id="UP000231843">
    <property type="component" value="Unassembled WGS sequence"/>
</dbReference>
<keyword evidence="2" id="KW-1185">Reference proteome</keyword>
<evidence type="ECO:0008006" key="3">
    <source>
        <dbReference type="Google" id="ProtNLM"/>
    </source>
</evidence>
<reference evidence="1 2" key="1">
    <citation type="submission" date="2017-07" db="EMBL/GenBank/DDBJ databases">
        <title>Leptospira spp. isolated from tropical soils.</title>
        <authorList>
            <person name="Thibeaux R."/>
            <person name="Iraola G."/>
            <person name="Ferres I."/>
            <person name="Bierque E."/>
            <person name="Girault D."/>
            <person name="Soupe-Gilbert M.-E."/>
            <person name="Picardeau M."/>
            <person name="Goarant C."/>
        </authorList>
    </citation>
    <scope>NUCLEOTIDE SEQUENCE [LARGE SCALE GENOMIC DNA]</scope>
    <source>
        <strain evidence="1 2">ES4-C-A1</strain>
    </source>
</reference>
<dbReference type="InterPro" id="IPR011990">
    <property type="entry name" value="TPR-like_helical_dom_sf"/>
</dbReference>
<comment type="caution">
    <text evidence="1">The sequence shown here is derived from an EMBL/GenBank/DDBJ whole genome shotgun (WGS) entry which is preliminary data.</text>
</comment>
<dbReference type="EMBL" id="NPEA01000001">
    <property type="protein sequence ID" value="PJZ79045.1"/>
    <property type="molecule type" value="Genomic_DNA"/>
</dbReference>
<gene>
    <name evidence="1" type="ORF">CH365_02145</name>
</gene>
<dbReference type="AlphaFoldDB" id="A0A2N0A419"/>
<evidence type="ECO:0000313" key="1">
    <source>
        <dbReference type="EMBL" id="PJZ79045.1"/>
    </source>
</evidence>